<reference evidence="3" key="1">
    <citation type="submission" date="2016-11" db="EMBL/GenBank/DDBJ databases">
        <authorList>
            <person name="Varghese N."/>
            <person name="Submissions S."/>
        </authorList>
    </citation>
    <scope>NUCLEOTIDE SEQUENCE [LARGE SCALE GENOMIC DNA]</scope>
    <source>
        <strain evidence="3">DSM 27370</strain>
    </source>
</reference>
<evidence type="ECO:0000256" key="1">
    <source>
        <dbReference type="SAM" id="SignalP"/>
    </source>
</evidence>
<dbReference type="Proteomes" id="UP000184480">
    <property type="component" value="Unassembled WGS sequence"/>
</dbReference>
<keyword evidence="1" id="KW-0732">Signal</keyword>
<feature type="signal peptide" evidence="1">
    <location>
        <begin position="1"/>
        <end position="18"/>
    </location>
</feature>
<dbReference type="AlphaFoldDB" id="A0A1M5EN19"/>
<accession>A0A1M5EN19</accession>
<dbReference type="InterPro" id="IPR008969">
    <property type="entry name" value="CarboxyPept-like_regulatory"/>
</dbReference>
<dbReference type="Pfam" id="PF13715">
    <property type="entry name" value="CarbopepD_reg_2"/>
    <property type="match status" value="1"/>
</dbReference>
<dbReference type="RefSeq" id="WP_062183729.1">
    <property type="nucleotide sequence ID" value="NZ_BBXL01000022.1"/>
</dbReference>
<proteinExistence type="predicted"/>
<dbReference type="EMBL" id="FQUC01000010">
    <property type="protein sequence ID" value="SHF80576.1"/>
    <property type="molecule type" value="Genomic_DNA"/>
</dbReference>
<name>A0A1M5EN19_9BACT</name>
<feature type="chain" id="PRO_5009909877" evidence="1">
    <location>
        <begin position="19"/>
        <end position="111"/>
    </location>
</feature>
<evidence type="ECO:0000313" key="3">
    <source>
        <dbReference type="Proteomes" id="UP000184480"/>
    </source>
</evidence>
<gene>
    <name evidence="2" type="ORF">SAMN05444362_11085</name>
</gene>
<organism evidence="2 3">
    <name type="scientific">Dysgonomonas macrotermitis</name>
    <dbReference type="NCBI Taxonomy" id="1346286"/>
    <lineage>
        <taxon>Bacteria</taxon>
        <taxon>Pseudomonadati</taxon>
        <taxon>Bacteroidota</taxon>
        <taxon>Bacteroidia</taxon>
        <taxon>Bacteroidales</taxon>
        <taxon>Dysgonomonadaceae</taxon>
        <taxon>Dysgonomonas</taxon>
    </lineage>
</organism>
<dbReference type="OrthoDB" id="603275at2"/>
<dbReference type="Gene3D" id="2.60.40.1120">
    <property type="entry name" value="Carboxypeptidase-like, regulatory domain"/>
    <property type="match status" value="1"/>
</dbReference>
<dbReference type="STRING" id="1346286.SAMN05444362_11085"/>
<protein>
    <submittedName>
        <fullName evidence="2">CarboxypepD_reg-like domain-containing protein</fullName>
    </submittedName>
</protein>
<sequence>MKYFILSVILLTCLTVCAQSGTVTISGIVTDKETNEPLISVPILLEGTTTGTLTNIDGRYTLKVPENGTLIFRYAEYKSMEVSIAETSCIDIALEAVPKMILQSLFASPKE</sequence>
<keyword evidence="3" id="KW-1185">Reference proteome</keyword>
<evidence type="ECO:0000313" key="2">
    <source>
        <dbReference type="EMBL" id="SHF80576.1"/>
    </source>
</evidence>
<dbReference type="SUPFAM" id="SSF49464">
    <property type="entry name" value="Carboxypeptidase regulatory domain-like"/>
    <property type="match status" value="1"/>
</dbReference>